<organism evidence="1 3">
    <name type="scientific">Sphingobium yanoikuyae</name>
    <name type="common">Sphingomonas yanoikuyae</name>
    <dbReference type="NCBI Taxonomy" id="13690"/>
    <lineage>
        <taxon>Bacteria</taxon>
        <taxon>Pseudomonadati</taxon>
        <taxon>Pseudomonadota</taxon>
        <taxon>Alphaproteobacteria</taxon>
        <taxon>Sphingomonadales</taxon>
        <taxon>Sphingomonadaceae</taxon>
        <taxon>Sphingobium</taxon>
    </lineage>
</organism>
<evidence type="ECO:0000313" key="4">
    <source>
        <dbReference type="Proteomes" id="UP000515377"/>
    </source>
</evidence>
<name>A0A0J9D574_SPHYA</name>
<dbReference type="AlphaFoldDB" id="A0A0J9D574"/>
<sequence length="60" mass="6683">MADLRSSPFTVLFGSFDAWVEQEVLPGIEGGTLDRRDMVAVVTALHRWEADGTWGQAYAR</sequence>
<evidence type="ECO:0000313" key="1">
    <source>
        <dbReference type="EMBL" id="ATP19430.1"/>
    </source>
</evidence>
<reference evidence="2 4" key="2">
    <citation type="submission" date="2020-07" db="EMBL/GenBank/DDBJ databases">
        <title>Whole genome sequence of Sphingobium yanoikuyae A3.</title>
        <authorList>
            <person name="Han S.-S."/>
        </authorList>
    </citation>
    <scope>NUCLEOTIDE SEQUENCE [LARGE SCALE GENOMIC DNA]</scope>
    <source>
        <strain evidence="2 4">A3</strain>
    </source>
</reference>
<dbReference type="EMBL" id="CP060122">
    <property type="protein sequence ID" value="QNG43772.1"/>
    <property type="molecule type" value="Genomic_DNA"/>
</dbReference>
<accession>A0A0J9D574</accession>
<dbReference type="Proteomes" id="UP000037029">
    <property type="component" value="Chromosome"/>
</dbReference>
<proteinExistence type="predicted"/>
<gene>
    <name evidence="1" type="ORF">BV87_14180</name>
    <name evidence="2" type="ORF">H3V42_17725</name>
</gene>
<evidence type="ECO:0000313" key="2">
    <source>
        <dbReference type="EMBL" id="QNG43772.1"/>
    </source>
</evidence>
<dbReference type="Proteomes" id="UP000515377">
    <property type="component" value="Chromosome"/>
</dbReference>
<protein>
    <submittedName>
        <fullName evidence="1">Uncharacterized protein</fullName>
    </submittedName>
</protein>
<dbReference type="RefSeq" id="WP_010339032.1">
    <property type="nucleotide sequence ID" value="NZ_CP020925.1"/>
</dbReference>
<evidence type="ECO:0000313" key="3">
    <source>
        <dbReference type="Proteomes" id="UP000037029"/>
    </source>
</evidence>
<dbReference type="EMBL" id="CP020925">
    <property type="protein sequence ID" value="ATP19430.1"/>
    <property type="molecule type" value="Genomic_DNA"/>
</dbReference>
<reference evidence="1 3" key="1">
    <citation type="submission" date="2017-04" db="EMBL/GenBank/DDBJ databases">
        <title>Characterization, genome and methylation analysis of a phthalic acid esters degrading strain Sphingobium yanoikuyae SHJ.</title>
        <authorList>
            <person name="Feng L."/>
        </authorList>
    </citation>
    <scope>NUCLEOTIDE SEQUENCE [LARGE SCALE GENOMIC DNA]</scope>
    <source>
        <strain evidence="1 3">SHJ</strain>
    </source>
</reference>